<comment type="similarity">
    <text evidence="2">Belongs to the UPF0410 family.</text>
</comment>
<dbReference type="GO" id="GO:0005886">
    <property type="term" value="C:plasma membrane"/>
    <property type="evidence" value="ECO:0007669"/>
    <property type="project" value="UniProtKB-SubCell"/>
</dbReference>
<keyword evidence="9" id="KW-1185">Reference proteome</keyword>
<evidence type="ECO:0000256" key="5">
    <source>
        <dbReference type="ARBA" id="ARBA00022989"/>
    </source>
</evidence>
<dbReference type="Proteomes" id="UP000267164">
    <property type="component" value="Chromosome"/>
</dbReference>
<evidence type="ECO:0000256" key="3">
    <source>
        <dbReference type="ARBA" id="ARBA00022475"/>
    </source>
</evidence>
<dbReference type="EMBL" id="CP032568">
    <property type="protein sequence ID" value="AYF76985.1"/>
    <property type="molecule type" value="Genomic_DNA"/>
</dbReference>
<reference evidence="8 9" key="1">
    <citation type="submission" date="2018-09" db="EMBL/GenBank/DDBJ databases">
        <title>Nocardia yunnanensis sp. nov., an actinomycete isolated from a soil sample.</title>
        <authorList>
            <person name="Zhang J."/>
        </authorList>
    </citation>
    <scope>NUCLEOTIDE SEQUENCE [LARGE SCALE GENOMIC DNA]</scope>
    <source>
        <strain evidence="8 9">CFHS0054</strain>
    </source>
</reference>
<gene>
    <name evidence="8" type="ORF">D7D52_27855</name>
</gene>
<sequence length="89" mass="9029">MLGLGIIGWIVIGGLAGWIASKFMGTDGQQGIFLNIVVGVVGGLIGGFLLKLLGVDVNGGGLIFSFLTCLGGAVILLFLVGLATGRRRV</sequence>
<dbReference type="RefSeq" id="WP_120741044.1">
    <property type="nucleotide sequence ID" value="NZ_CP032568.1"/>
</dbReference>
<evidence type="ECO:0000256" key="4">
    <source>
        <dbReference type="ARBA" id="ARBA00022692"/>
    </source>
</evidence>
<dbReference type="KEGG" id="nyu:D7D52_27855"/>
<keyword evidence="3" id="KW-1003">Cell membrane</keyword>
<keyword evidence="4 7" id="KW-0812">Transmembrane</keyword>
<evidence type="ECO:0000313" key="8">
    <source>
        <dbReference type="EMBL" id="AYF76985.1"/>
    </source>
</evidence>
<name>A0A386ZK58_9NOCA</name>
<protein>
    <submittedName>
        <fullName evidence="8">GlsB/YeaQ/YmgE family stress response membrane protein</fullName>
    </submittedName>
</protein>
<feature type="transmembrane region" description="Helical" evidence="7">
    <location>
        <begin position="32"/>
        <end position="50"/>
    </location>
</feature>
<dbReference type="InterPro" id="IPR007341">
    <property type="entry name" value="Transgly_assoc"/>
</dbReference>
<dbReference type="OrthoDB" id="5245115at2"/>
<keyword evidence="6 7" id="KW-0472">Membrane</keyword>
<evidence type="ECO:0000256" key="6">
    <source>
        <dbReference type="ARBA" id="ARBA00023136"/>
    </source>
</evidence>
<feature type="transmembrane region" description="Helical" evidence="7">
    <location>
        <begin position="6"/>
        <end position="25"/>
    </location>
</feature>
<evidence type="ECO:0000313" key="9">
    <source>
        <dbReference type="Proteomes" id="UP000267164"/>
    </source>
</evidence>
<organism evidence="8 9">
    <name type="scientific">Nocardia yunnanensis</name>
    <dbReference type="NCBI Taxonomy" id="2382165"/>
    <lineage>
        <taxon>Bacteria</taxon>
        <taxon>Bacillati</taxon>
        <taxon>Actinomycetota</taxon>
        <taxon>Actinomycetes</taxon>
        <taxon>Mycobacteriales</taxon>
        <taxon>Nocardiaceae</taxon>
        <taxon>Nocardia</taxon>
    </lineage>
</organism>
<keyword evidence="5 7" id="KW-1133">Transmembrane helix</keyword>
<dbReference type="AlphaFoldDB" id="A0A386ZK58"/>
<evidence type="ECO:0000256" key="1">
    <source>
        <dbReference type="ARBA" id="ARBA00004651"/>
    </source>
</evidence>
<dbReference type="PANTHER" id="PTHR33884">
    <property type="entry name" value="UPF0410 PROTEIN YMGE"/>
    <property type="match status" value="1"/>
</dbReference>
<dbReference type="PANTHER" id="PTHR33884:SF3">
    <property type="entry name" value="UPF0410 PROTEIN YMGE"/>
    <property type="match status" value="1"/>
</dbReference>
<proteinExistence type="inferred from homology"/>
<dbReference type="Pfam" id="PF04226">
    <property type="entry name" value="Transgly_assoc"/>
    <property type="match status" value="1"/>
</dbReference>
<feature type="transmembrane region" description="Helical" evidence="7">
    <location>
        <begin position="62"/>
        <end position="83"/>
    </location>
</feature>
<accession>A0A386ZK58</accession>
<comment type="subcellular location">
    <subcellularLocation>
        <location evidence="1">Cell membrane</location>
        <topology evidence="1">Multi-pass membrane protein</topology>
    </subcellularLocation>
</comment>
<evidence type="ECO:0000256" key="7">
    <source>
        <dbReference type="SAM" id="Phobius"/>
    </source>
</evidence>
<evidence type="ECO:0000256" key="2">
    <source>
        <dbReference type="ARBA" id="ARBA00011006"/>
    </source>
</evidence>